<feature type="transmembrane region" description="Helical" evidence="2">
    <location>
        <begin position="127"/>
        <end position="149"/>
    </location>
</feature>
<feature type="transmembrane region" description="Helical" evidence="2">
    <location>
        <begin position="84"/>
        <end position="107"/>
    </location>
</feature>
<dbReference type="Proteomes" id="UP000194153">
    <property type="component" value="Unassembled WGS sequence"/>
</dbReference>
<evidence type="ECO:0000313" key="4">
    <source>
        <dbReference type="EMBL" id="GAW67981.1"/>
    </source>
</evidence>
<evidence type="ECO:0000313" key="5">
    <source>
        <dbReference type="Proteomes" id="UP000194153"/>
    </source>
</evidence>
<feature type="domain" description="Potassium channel" evidence="3">
    <location>
        <begin position="274"/>
        <end position="323"/>
    </location>
</feature>
<gene>
    <name evidence="4" type="ORF">GPEL0_01r4096</name>
</gene>
<dbReference type="InterPro" id="IPR013099">
    <property type="entry name" value="K_chnl_dom"/>
</dbReference>
<dbReference type="Gene3D" id="1.10.287.70">
    <property type="match status" value="1"/>
</dbReference>
<keyword evidence="2" id="KW-0472">Membrane</keyword>
<keyword evidence="2" id="KW-1133">Transmembrane helix</keyword>
<accession>A0ABQ0MP08</accession>
<dbReference type="SUPFAM" id="SSF81324">
    <property type="entry name" value="Voltage-gated potassium channels"/>
    <property type="match status" value="1"/>
</dbReference>
<feature type="region of interest" description="Disordered" evidence="1">
    <location>
        <begin position="54"/>
        <end position="80"/>
    </location>
</feature>
<proteinExistence type="predicted"/>
<reference evidence="4 5" key="1">
    <citation type="submission" date="2017-04" db="EMBL/GenBank/DDBJ databases">
        <authorList>
            <consortium name="Geobacter pelophilus Genome Sequencing"/>
            <person name="Aoyagi T."/>
            <person name="Koike H."/>
            <person name="Hori T."/>
        </authorList>
    </citation>
    <scope>NUCLEOTIDE SEQUENCE [LARGE SCALE GENOMIC DNA]</scope>
    <source>
        <strain evidence="4 5">Drf2</strain>
    </source>
</reference>
<sequence>MNSRRLLSGTPQKDIELKLTPKNGISFSHMTSFLLGGLCGLLIFSREREPVATEISSEGRDTTQSAICSPQHSKSADPTNEKELGLGACLAVLLSAFISIAVSITYPSKLNGFFNILYWDQIKTWQMIYFITPFAILVSAVSAGTYLCFKDSYKGYLLQIIVSTYVATIINFGCCQFNYYAMSNYNDLQSAHAYYQRLECFRKNNPNVNIQLRKENLLSLKGVERLWTENIKQEGNSDLVHVDDKTLVDTYVTLSKKRLPDTIEFRQERVPHILFECIYFSVTTICTVGYGDIVPTSKLSKSIVMVESLLGQLLLVVAVGRVFARSWEKKQELGTPKGAGTI</sequence>
<dbReference type="EMBL" id="BDQG01000001">
    <property type="protein sequence ID" value="GAW67981.1"/>
    <property type="molecule type" value="Genomic_DNA"/>
</dbReference>
<comment type="caution">
    <text evidence="4">The sequence shown here is derived from an EMBL/GenBank/DDBJ whole genome shotgun (WGS) entry which is preliminary data.</text>
</comment>
<keyword evidence="2" id="KW-0812">Transmembrane</keyword>
<dbReference type="Pfam" id="PF07885">
    <property type="entry name" value="Ion_trans_2"/>
    <property type="match status" value="1"/>
</dbReference>
<feature type="transmembrane region" description="Helical" evidence="2">
    <location>
        <begin position="273"/>
        <end position="291"/>
    </location>
</feature>
<feature type="compositionally biased region" description="Polar residues" evidence="1">
    <location>
        <begin position="62"/>
        <end position="78"/>
    </location>
</feature>
<evidence type="ECO:0000259" key="3">
    <source>
        <dbReference type="Pfam" id="PF07885"/>
    </source>
</evidence>
<keyword evidence="5" id="KW-1185">Reference proteome</keyword>
<feature type="transmembrane region" description="Helical" evidence="2">
    <location>
        <begin position="25"/>
        <end position="44"/>
    </location>
</feature>
<reference evidence="5" key="2">
    <citation type="submission" date="2017-05" db="EMBL/GenBank/DDBJ databases">
        <title>Draft genome sequence of Geobacter pelophilus, a iron(III)-reducing bacteria.</title>
        <authorList>
            <person name="Aoyagi T."/>
            <person name="Koike H."/>
            <person name="Morita T."/>
            <person name="Sato Y."/>
            <person name="Habe H."/>
            <person name="Hori T."/>
        </authorList>
    </citation>
    <scope>NUCLEOTIDE SEQUENCE [LARGE SCALE GENOMIC DNA]</scope>
    <source>
        <strain evidence="5">Drf2</strain>
    </source>
</reference>
<evidence type="ECO:0000256" key="1">
    <source>
        <dbReference type="SAM" id="MobiDB-lite"/>
    </source>
</evidence>
<name>A0ABQ0MP08_9BACT</name>
<organism evidence="4 5">
    <name type="scientific">Geoanaerobacter pelophilus</name>
    <dbReference type="NCBI Taxonomy" id="60036"/>
    <lineage>
        <taxon>Bacteria</taxon>
        <taxon>Pseudomonadati</taxon>
        <taxon>Thermodesulfobacteriota</taxon>
        <taxon>Desulfuromonadia</taxon>
        <taxon>Geobacterales</taxon>
        <taxon>Geobacteraceae</taxon>
        <taxon>Geoanaerobacter</taxon>
    </lineage>
</organism>
<evidence type="ECO:0000256" key="2">
    <source>
        <dbReference type="SAM" id="Phobius"/>
    </source>
</evidence>
<feature type="transmembrane region" description="Helical" evidence="2">
    <location>
        <begin position="303"/>
        <end position="324"/>
    </location>
</feature>
<protein>
    <recommendedName>
        <fullName evidence="3">Potassium channel domain-containing protein</fullName>
    </recommendedName>
</protein>